<feature type="domain" description="Glycosyltransferase 2-like" evidence="2">
    <location>
        <begin position="200"/>
        <end position="433"/>
    </location>
</feature>
<dbReference type="InterPro" id="IPR001173">
    <property type="entry name" value="Glyco_trans_2-like"/>
</dbReference>
<dbReference type="EMBL" id="QWIT01000057">
    <property type="protein sequence ID" value="RMZ32929.1"/>
    <property type="molecule type" value="Genomic_DNA"/>
</dbReference>
<feature type="transmembrane region" description="Helical" evidence="1">
    <location>
        <begin position="46"/>
        <end position="69"/>
    </location>
</feature>
<evidence type="ECO:0000313" key="4">
    <source>
        <dbReference type="Proteomes" id="UP000281677"/>
    </source>
</evidence>
<keyword evidence="1" id="KW-0812">Transmembrane</keyword>
<proteinExistence type="predicted"/>
<accession>A0A3M7J5I8</accession>
<sequence length="613" mass="68156">MWSRYMTRTVPAQSLGAIAVLITLSFAVAPYGNTRQSGIDSDMTPWQWILAAYMVLLHIISVLFTARAFQAIGYVHRKICETSTHYGNPDKFARSPEFAIIIPAYKEEPETLHLTLAILASHELASYYHVYLAMEEREVGVHTKAMDLIASFKGVFRNMSFTLHPGDLPNEAPGKSSNEAWAAKKISEDFSMSSNKENVVVVTMDADTHLPSLYFTEIARLHLDATSDERARTIYIPPLVFDRNLHHVPLPVRTTDMMWAGAGISNLGPSSTVSIPTSVYSLPLGLVQQVSGWDVDTGAIGEDLHMYLKCFFALSGELRAKVVFAAASQCNVASGNAGIRGYVEGLWARYRQAVRHTWGSLDTGYALRQTIDLASRHRILRRQTCSCNEKNSSKACPAYATPELTQTRLASAGGARNSSSVDCCDYSAPKISYTRVLAVFRRLFEAHFIPAQLPFLITASSIYEVACPRFLVPSNLQLVLDFCGYCRFTSYLMMLAYLYRYEKYHQTCVGLRKEEMRRAGLLALMDETDSFSPNAFCTFGLIEAALFPIGGVLFGTIPAIHSTLFHLFTEKLTYQVSLKPRAMLTRRDTEKANGSLFTHEAGGVSGGHNWTKL</sequence>
<dbReference type="PANTHER" id="PTHR36851:SF1">
    <property type="entry name" value="GLYCO_TRANS_2-LIKE DOMAIN-CONTAINING PROTEIN"/>
    <property type="match status" value="1"/>
</dbReference>
<organism evidence="3 4">
    <name type="scientific">Hortaea werneckii</name>
    <name type="common">Black yeast</name>
    <name type="synonym">Cladosporium werneckii</name>
    <dbReference type="NCBI Taxonomy" id="91943"/>
    <lineage>
        <taxon>Eukaryota</taxon>
        <taxon>Fungi</taxon>
        <taxon>Dikarya</taxon>
        <taxon>Ascomycota</taxon>
        <taxon>Pezizomycotina</taxon>
        <taxon>Dothideomycetes</taxon>
        <taxon>Dothideomycetidae</taxon>
        <taxon>Mycosphaerellales</taxon>
        <taxon>Teratosphaeriaceae</taxon>
        <taxon>Hortaea</taxon>
    </lineage>
</organism>
<dbReference type="VEuPathDB" id="FungiDB:BTJ68_13627"/>
<evidence type="ECO:0000256" key="1">
    <source>
        <dbReference type="SAM" id="Phobius"/>
    </source>
</evidence>
<keyword evidence="1" id="KW-1133">Transmembrane helix</keyword>
<gene>
    <name evidence="3" type="ORF">D0859_02975</name>
</gene>
<evidence type="ECO:0000313" key="3">
    <source>
        <dbReference type="EMBL" id="RMZ32929.1"/>
    </source>
</evidence>
<protein>
    <recommendedName>
        <fullName evidence="2">Glycosyltransferase 2-like domain-containing protein</fullName>
    </recommendedName>
</protein>
<evidence type="ECO:0000259" key="2">
    <source>
        <dbReference type="Pfam" id="PF13632"/>
    </source>
</evidence>
<dbReference type="Proteomes" id="UP000281677">
    <property type="component" value="Unassembled WGS sequence"/>
</dbReference>
<reference evidence="3 4" key="1">
    <citation type="journal article" date="2018" name="BMC Genomics">
        <title>Genomic evidence for intraspecific hybridization in a clonal and extremely halotolerant yeast.</title>
        <authorList>
            <person name="Gostincar C."/>
            <person name="Stajich J.E."/>
            <person name="Zupancic J."/>
            <person name="Zalar P."/>
            <person name="Gunde-Cimerman N."/>
        </authorList>
    </citation>
    <scope>NUCLEOTIDE SEQUENCE [LARGE SCALE GENOMIC DNA]</scope>
    <source>
        <strain evidence="3 4">EXF-120</strain>
    </source>
</reference>
<dbReference type="PANTHER" id="PTHR36851">
    <property type="entry name" value="UNNAMED PRODUCT"/>
    <property type="match status" value="1"/>
</dbReference>
<keyword evidence="1" id="KW-0472">Membrane</keyword>
<name>A0A3M7J5I8_HORWE</name>
<dbReference type="Pfam" id="PF13632">
    <property type="entry name" value="Glyco_trans_2_3"/>
    <property type="match status" value="1"/>
</dbReference>
<dbReference type="OrthoDB" id="5819478at2759"/>
<comment type="caution">
    <text evidence="3">The sequence shown here is derived from an EMBL/GenBank/DDBJ whole genome shotgun (WGS) entry which is preliminary data.</text>
</comment>
<dbReference type="AlphaFoldDB" id="A0A3M7J5I8"/>